<dbReference type="Proteomes" id="UP000193922">
    <property type="component" value="Unassembled WGS sequence"/>
</dbReference>
<gene>
    <name evidence="1" type="ORF">DL89DRAFT_270955</name>
</gene>
<keyword evidence="2" id="KW-1185">Reference proteome</keyword>
<accession>A0A1Y1VWP8</accession>
<comment type="caution">
    <text evidence="1">The sequence shown here is derived from an EMBL/GenBank/DDBJ whole genome shotgun (WGS) entry which is preliminary data.</text>
</comment>
<reference evidence="1 2" key="1">
    <citation type="submission" date="2016-07" db="EMBL/GenBank/DDBJ databases">
        <title>Pervasive Adenine N6-methylation of Active Genes in Fungi.</title>
        <authorList>
            <consortium name="DOE Joint Genome Institute"/>
            <person name="Mondo S.J."/>
            <person name="Dannebaum R.O."/>
            <person name="Kuo R.C."/>
            <person name="Labutti K."/>
            <person name="Haridas S."/>
            <person name="Kuo A."/>
            <person name="Salamov A."/>
            <person name="Ahrendt S.R."/>
            <person name="Lipzen A."/>
            <person name="Sullivan W."/>
            <person name="Andreopoulos W.B."/>
            <person name="Clum A."/>
            <person name="Lindquist E."/>
            <person name="Daum C."/>
            <person name="Ramamoorthy G.K."/>
            <person name="Gryganskyi A."/>
            <person name="Culley D."/>
            <person name="Magnuson J.K."/>
            <person name="James T.Y."/>
            <person name="O'Malley M.A."/>
            <person name="Stajich J.E."/>
            <person name="Spatafora J.W."/>
            <person name="Visel A."/>
            <person name="Grigoriev I.V."/>
        </authorList>
    </citation>
    <scope>NUCLEOTIDE SEQUENCE [LARGE SCALE GENOMIC DNA]</scope>
    <source>
        <strain evidence="1 2">ATCC 12442</strain>
    </source>
</reference>
<proteinExistence type="predicted"/>
<sequence length="116" mass="13780">MKINLSIHNYTFLRAYYFVLGHGQGLKWKYLDEQTITDLEFTIADENTPWYLVLVAQKHRYCMKPESGSTIMIGDGVVERLWGKTWCNSYDSLEKESLDKFVNKFIRKYKVRTEPE</sequence>
<evidence type="ECO:0000313" key="1">
    <source>
        <dbReference type="EMBL" id="ORX65416.1"/>
    </source>
</evidence>
<evidence type="ECO:0000313" key="2">
    <source>
        <dbReference type="Proteomes" id="UP000193922"/>
    </source>
</evidence>
<dbReference type="GeneID" id="63805501"/>
<dbReference type="RefSeq" id="XP_040739621.1">
    <property type="nucleotide sequence ID" value="XM_040888853.1"/>
</dbReference>
<protein>
    <submittedName>
        <fullName evidence="1">Uncharacterized protein</fullName>
    </submittedName>
</protein>
<dbReference type="EMBL" id="MCFD01000030">
    <property type="protein sequence ID" value="ORX65416.1"/>
    <property type="molecule type" value="Genomic_DNA"/>
</dbReference>
<organism evidence="1 2">
    <name type="scientific">Linderina pennispora</name>
    <dbReference type="NCBI Taxonomy" id="61395"/>
    <lineage>
        <taxon>Eukaryota</taxon>
        <taxon>Fungi</taxon>
        <taxon>Fungi incertae sedis</taxon>
        <taxon>Zoopagomycota</taxon>
        <taxon>Kickxellomycotina</taxon>
        <taxon>Kickxellomycetes</taxon>
        <taxon>Kickxellales</taxon>
        <taxon>Kickxellaceae</taxon>
        <taxon>Linderina</taxon>
    </lineage>
</organism>
<name>A0A1Y1VWP8_9FUNG</name>
<dbReference type="AlphaFoldDB" id="A0A1Y1VWP8"/>